<evidence type="ECO:0000313" key="2">
    <source>
        <dbReference type="Proteomes" id="UP001186041"/>
    </source>
</evidence>
<dbReference type="Gene3D" id="3.30.420.10">
    <property type="entry name" value="Ribonuclease H-like superfamily/Ribonuclease H"/>
    <property type="match status" value="1"/>
</dbReference>
<organism evidence="1 2">
    <name type="scientific">Mycolicibacterium fortuitum</name>
    <name type="common">Mycobacterium fortuitum</name>
    <dbReference type="NCBI Taxonomy" id="1766"/>
    <lineage>
        <taxon>Bacteria</taxon>
        <taxon>Bacillati</taxon>
        <taxon>Actinomycetota</taxon>
        <taxon>Actinomycetes</taxon>
        <taxon>Mycobacteriales</taxon>
        <taxon>Mycobacteriaceae</taxon>
        <taxon>Mycolicibacterium</taxon>
    </lineage>
</organism>
<sequence length="278" mass="29935">MTTALVDPIAPGAAELAAAGGISILDSSAKCELCGEWNDGPRAELRAWARQHARQAHDALRPSVLGLDLSLTRAGIAIETLVPDGGQGTAWPSLLTHCGEAGHQNATYDERGQRLVRQAKAIMRIVDAARRAGADIRLGVVEGPSYGQSSMPSYYDRAGLWWSVITSLQARGIPFAVATPDHRAKFICGVKPPMGKDRDRAKRLVCDETRSRFKVDSGRGTDHGAAVARMMTRLNADQADALGLADMGVVQLGWPTPWRKGRRHVENVALTTWPEVSA</sequence>
<protein>
    <submittedName>
        <fullName evidence="1">Uncharacterized protein</fullName>
    </submittedName>
</protein>
<reference evidence="1" key="1">
    <citation type="submission" date="2023-10" db="EMBL/GenBank/DDBJ databases">
        <title>Mycolicibacterium fortuitum clinical isolates causing pulmonary infections in humans.</title>
        <authorList>
            <person name="Mejia-Ponce P.M."/>
            <person name="Zenteno-Cuevas R."/>
            <person name="Licona-Cassani C."/>
        </authorList>
    </citation>
    <scope>NUCLEOTIDE SEQUENCE</scope>
    <source>
        <strain evidence="1">M8</strain>
    </source>
</reference>
<accession>A0AAE4VCJ3</accession>
<gene>
    <name evidence="1" type="ORF">R4485_17820</name>
</gene>
<dbReference type="GO" id="GO:0003676">
    <property type="term" value="F:nucleic acid binding"/>
    <property type="evidence" value="ECO:0007669"/>
    <property type="project" value="InterPro"/>
</dbReference>
<dbReference type="AlphaFoldDB" id="A0AAE4VCJ3"/>
<comment type="caution">
    <text evidence="1">The sequence shown here is derived from an EMBL/GenBank/DDBJ whole genome shotgun (WGS) entry which is preliminary data.</text>
</comment>
<dbReference type="RefSeq" id="WP_317722255.1">
    <property type="nucleotide sequence ID" value="NZ_JAWLVK010000015.1"/>
</dbReference>
<dbReference type="Proteomes" id="UP001186041">
    <property type="component" value="Unassembled WGS sequence"/>
</dbReference>
<dbReference type="InterPro" id="IPR036397">
    <property type="entry name" value="RNaseH_sf"/>
</dbReference>
<evidence type="ECO:0000313" key="1">
    <source>
        <dbReference type="EMBL" id="MDV7292028.1"/>
    </source>
</evidence>
<proteinExistence type="predicted"/>
<name>A0AAE4VCJ3_MYCFO</name>
<dbReference type="EMBL" id="JAWLVV010000015">
    <property type="protein sequence ID" value="MDV7292028.1"/>
    <property type="molecule type" value="Genomic_DNA"/>
</dbReference>